<name>A0A2M4CZY9_ANODA</name>
<dbReference type="AlphaFoldDB" id="A0A2M4CZY9"/>
<reference evidence="1" key="1">
    <citation type="submission" date="2018-01" db="EMBL/GenBank/DDBJ databases">
        <title>An insight into the sialome of Amazonian anophelines.</title>
        <authorList>
            <person name="Ribeiro J.M."/>
            <person name="Scarpassa V."/>
            <person name="Calvo E."/>
        </authorList>
    </citation>
    <scope>NUCLEOTIDE SEQUENCE</scope>
</reference>
<organism evidence="1">
    <name type="scientific">Anopheles darlingi</name>
    <name type="common">Mosquito</name>
    <dbReference type="NCBI Taxonomy" id="43151"/>
    <lineage>
        <taxon>Eukaryota</taxon>
        <taxon>Metazoa</taxon>
        <taxon>Ecdysozoa</taxon>
        <taxon>Arthropoda</taxon>
        <taxon>Hexapoda</taxon>
        <taxon>Insecta</taxon>
        <taxon>Pterygota</taxon>
        <taxon>Neoptera</taxon>
        <taxon>Endopterygota</taxon>
        <taxon>Diptera</taxon>
        <taxon>Nematocera</taxon>
        <taxon>Culicoidea</taxon>
        <taxon>Culicidae</taxon>
        <taxon>Anophelinae</taxon>
        <taxon>Anopheles</taxon>
    </lineage>
</organism>
<evidence type="ECO:0000313" key="1">
    <source>
        <dbReference type="EMBL" id="MBW70890.1"/>
    </source>
</evidence>
<accession>A0A2M4CZY9</accession>
<sequence length="103" mass="10996">MTLRVSDCFSISCSLAALANCASYTSRQMLNICCTVSSAVSTSRRYSSRCAFTCSRFRLSGNSSTASCTTARASRGRRLAVSRRANSSKLDACSALSERAVVI</sequence>
<dbReference type="EMBL" id="GGFL01006712">
    <property type="protein sequence ID" value="MBW70890.1"/>
    <property type="molecule type" value="Transcribed_RNA"/>
</dbReference>
<protein>
    <submittedName>
        <fullName evidence="1">Putative secreted protein</fullName>
    </submittedName>
</protein>
<proteinExistence type="predicted"/>